<dbReference type="HAMAP" id="MF_00004">
    <property type="entry name" value="Aden_phosphoribosyltr"/>
    <property type="match status" value="1"/>
</dbReference>
<evidence type="ECO:0000313" key="14">
    <source>
        <dbReference type="Proteomes" id="UP001203761"/>
    </source>
</evidence>
<dbReference type="Proteomes" id="UP001203761">
    <property type="component" value="Unassembled WGS sequence"/>
</dbReference>
<evidence type="ECO:0000256" key="8">
    <source>
        <dbReference type="ARBA" id="ARBA00022676"/>
    </source>
</evidence>
<dbReference type="Pfam" id="PF00156">
    <property type="entry name" value="Pribosyltran"/>
    <property type="match status" value="1"/>
</dbReference>
<comment type="function">
    <text evidence="2 11">Catalyzes a salvage reaction resulting in the formation of AMP, that is energically less costly than de novo synthesis.</text>
</comment>
<evidence type="ECO:0000313" key="13">
    <source>
        <dbReference type="EMBL" id="MCL6423498.1"/>
    </source>
</evidence>
<reference evidence="13" key="1">
    <citation type="submission" date="2022-02" db="EMBL/GenBank/DDBJ databases">
        <authorList>
            <person name="Lee M."/>
            <person name="Kim S.-J."/>
            <person name="Jung M.-Y."/>
        </authorList>
    </citation>
    <scope>NUCLEOTIDE SEQUENCE</scope>
    <source>
        <strain evidence="13">JHP9</strain>
    </source>
</reference>
<dbReference type="InterPro" id="IPR029057">
    <property type="entry name" value="PRTase-like"/>
</dbReference>
<comment type="pathway">
    <text evidence="4 11">Purine metabolism; AMP biosynthesis via salvage pathway; AMP from adenine: step 1/1.</text>
</comment>
<keyword evidence="10 11" id="KW-0660">Purine salvage</keyword>
<feature type="domain" description="Phosphoribosyltransferase" evidence="12">
    <location>
        <begin position="57"/>
        <end position="159"/>
    </location>
</feature>
<comment type="subunit">
    <text evidence="11">Homodimer.</text>
</comment>
<dbReference type="EMBL" id="JAKNCJ010000003">
    <property type="protein sequence ID" value="MCL6423498.1"/>
    <property type="molecule type" value="Genomic_DNA"/>
</dbReference>
<dbReference type="SUPFAM" id="SSF53271">
    <property type="entry name" value="PRTase-like"/>
    <property type="match status" value="1"/>
</dbReference>
<evidence type="ECO:0000256" key="10">
    <source>
        <dbReference type="ARBA" id="ARBA00022726"/>
    </source>
</evidence>
<comment type="caution">
    <text evidence="13">The sequence shown here is derived from an EMBL/GenBank/DDBJ whole genome shotgun (WGS) entry which is preliminary data.</text>
</comment>
<keyword evidence="9 11" id="KW-0808">Transferase</keyword>
<dbReference type="NCBIfam" id="NF002634">
    <property type="entry name" value="PRK02304.1-3"/>
    <property type="match status" value="1"/>
</dbReference>
<dbReference type="NCBIfam" id="TIGR01090">
    <property type="entry name" value="apt"/>
    <property type="match status" value="1"/>
</dbReference>
<dbReference type="CDD" id="cd06223">
    <property type="entry name" value="PRTases_typeI"/>
    <property type="match status" value="1"/>
</dbReference>
<keyword evidence="14" id="KW-1185">Reference proteome</keyword>
<dbReference type="NCBIfam" id="NF002636">
    <property type="entry name" value="PRK02304.1-5"/>
    <property type="match status" value="1"/>
</dbReference>
<dbReference type="PANTHER" id="PTHR32315">
    <property type="entry name" value="ADENINE PHOSPHORIBOSYLTRANSFERASE"/>
    <property type="match status" value="1"/>
</dbReference>
<evidence type="ECO:0000259" key="12">
    <source>
        <dbReference type="Pfam" id="PF00156"/>
    </source>
</evidence>
<proteinExistence type="inferred from homology"/>
<evidence type="ECO:0000256" key="1">
    <source>
        <dbReference type="ARBA" id="ARBA00000868"/>
    </source>
</evidence>
<dbReference type="InterPro" id="IPR005764">
    <property type="entry name" value="Ade_phspho_trans"/>
</dbReference>
<comment type="catalytic activity">
    <reaction evidence="1 11">
        <text>AMP + diphosphate = 5-phospho-alpha-D-ribose 1-diphosphate + adenine</text>
        <dbReference type="Rhea" id="RHEA:16609"/>
        <dbReference type="ChEBI" id="CHEBI:16708"/>
        <dbReference type="ChEBI" id="CHEBI:33019"/>
        <dbReference type="ChEBI" id="CHEBI:58017"/>
        <dbReference type="ChEBI" id="CHEBI:456215"/>
        <dbReference type="EC" id="2.4.2.7"/>
    </reaction>
</comment>
<dbReference type="InterPro" id="IPR050054">
    <property type="entry name" value="UPRTase/APRTase"/>
</dbReference>
<keyword evidence="7 11" id="KW-0963">Cytoplasm</keyword>
<dbReference type="EC" id="2.4.2.7" evidence="6 11"/>
<evidence type="ECO:0000256" key="9">
    <source>
        <dbReference type="ARBA" id="ARBA00022679"/>
    </source>
</evidence>
<accession>A0ABT0R208</accession>
<comment type="similarity">
    <text evidence="5 11">Belongs to the purine/pyrimidine phosphoribosyltransferase family.</text>
</comment>
<dbReference type="Gene3D" id="3.40.50.2020">
    <property type="match status" value="1"/>
</dbReference>
<name>A0ABT0R208_9MICO</name>
<dbReference type="InterPro" id="IPR000836">
    <property type="entry name" value="PRTase_dom"/>
</dbReference>
<comment type="subcellular location">
    <subcellularLocation>
        <location evidence="3 11">Cytoplasm</location>
    </subcellularLocation>
</comment>
<protein>
    <recommendedName>
        <fullName evidence="6 11">Adenine phosphoribosyltransferase</fullName>
        <shortName evidence="11">APRT</shortName>
        <ecNumber evidence="6 11">2.4.2.7</ecNumber>
    </recommendedName>
</protein>
<organism evidence="13 14">
    <name type="scientific">Brachybacterium equifaecis</name>
    <dbReference type="NCBI Taxonomy" id="2910770"/>
    <lineage>
        <taxon>Bacteria</taxon>
        <taxon>Bacillati</taxon>
        <taxon>Actinomycetota</taxon>
        <taxon>Actinomycetes</taxon>
        <taxon>Micrococcales</taxon>
        <taxon>Dermabacteraceae</taxon>
        <taxon>Brachybacterium</taxon>
    </lineage>
</organism>
<dbReference type="PANTHER" id="PTHR32315:SF3">
    <property type="entry name" value="ADENINE PHOSPHORIBOSYLTRANSFERASE"/>
    <property type="match status" value="1"/>
</dbReference>
<evidence type="ECO:0000256" key="11">
    <source>
        <dbReference type="HAMAP-Rule" id="MF_00004"/>
    </source>
</evidence>
<dbReference type="RefSeq" id="WP_249737571.1">
    <property type="nucleotide sequence ID" value="NZ_JAKNCJ010000003.1"/>
</dbReference>
<gene>
    <name evidence="11" type="primary">apt</name>
    <name evidence="13" type="ORF">Bequi_08865</name>
</gene>
<evidence type="ECO:0000256" key="2">
    <source>
        <dbReference type="ARBA" id="ARBA00003968"/>
    </source>
</evidence>
<keyword evidence="8 11" id="KW-0328">Glycosyltransferase</keyword>
<evidence type="ECO:0000256" key="7">
    <source>
        <dbReference type="ARBA" id="ARBA00022490"/>
    </source>
</evidence>
<evidence type="ECO:0000256" key="4">
    <source>
        <dbReference type="ARBA" id="ARBA00004659"/>
    </source>
</evidence>
<dbReference type="GO" id="GO:0003999">
    <property type="term" value="F:adenine phosphoribosyltransferase activity"/>
    <property type="evidence" value="ECO:0007669"/>
    <property type="project" value="UniProtKB-EC"/>
</dbReference>
<evidence type="ECO:0000256" key="5">
    <source>
        <dbReference type="ARBA" id="ARBA00008391"/>
    </source>
</evidence>
<evidence type="ECO:0000256" key="3">
    <source>
        <dbReference type="ARBA" id="ARBA00004496"/>
    </source>
</evidence>
<evidence type="ECO:0000256" key="6">
    <source>
        <dbReference type="ARBA" id="ARBA00011893"/>
    </source>
</evidence>
<sequence length="183" mass="19672">MTRPSLTPQALQELMTSRIAEYPDFPEPGVLFRDITPLLADPVAFHAIISHWCSILPERIDYIVGLEARGFVMGTPLAYELGAGFIPARKAGKLPGTPRQISYSLEYGSATVEIAENAIPAGSRVLVVDDLLATGGTAAAAIELVRQFDVELLGASFLVELQGLDGRSKLPEVPVTTVWSIPN</sequence>